<dbReference type="Ensembl" id="ENSPSMT00000026690.1">
    <property type="protein sequence ID" value="ENSPSMP00000022975.1"/>
    <property type="gene ID" value="ENSPSMG00000016271.1"/>
</dbReference>
<reference evidence="2" key="1">
    <citation type="submission" date="2025-08" db="UniProtKB">
        <authorList>
            <consortium name="Ensembl"/>
        </authorList>
    </citation>
    <scope>IDENTIFICATION</scope>
</reference>
<feature type="compositionally biased region" description="Basic and acidic residues" evidence="1">
    <location>
        <begin position="96"/>
        <end position="118"/>
    </location>
</feature>
<evidence type="ECO:0000313" key="2">
    <source>
        <dbReference type="Ensembl" id="ENSPSMP00000022975.1"/>
    </source>
</evidence>
<sequence>MLRGAPVCLVRVPLCCLATRKSLGASSIAPVGPIASHSALVASPVRRQVGSLVLKTSRSSCVSGSLPPFRTNTTSLAAHCSLFLKKERGLGLASKESLHAAPEKEKGAGRNARRDRSQCHYFSQRKKPSEGNVNSQQRRALGIGSIES</sequence>
<protein>
    <submittedName>
        <fullName evidence="2">Uncharacterized protein</fullName>
    </submittedName>
</protein>
<reference evidence="2" key="2">
    <citation type="submission" date="2025-09" db="UniProtKB">
        <authorList>
            <consortium name="Ensembl"/>
        </authorList>
    </citation>
    <scope>IDENTIFICATION</scope>
</reference>
<organism evidence="2 3">
    <name type="scientific">Prolemur simus</name>
    <name type="common">Greater bamboo lemur</name>
    <name type="synonym">Hapalemur simus</name>
    <dbReference type="NCBI Taxonomy" id="1328070"/>
    <lineage>
        <taxon>Eukaryota</taxon>
        <taxon>Metazoa</taxon>
        <taxon>Chordata</taxon>
        <taxon>Craniata</taxon>
        <taxon>Vertebrata</taxon>
        <taxon>Euteleostomi</taxon>
        <taxon>Mammalia</taxon>
        <taxon>Eutheria</taxon>
        <taxon>Euarchontoglires</taxon>
        <taxon>Primates</taxon>
        <taxon>Strepsirrhini</taxon>
        <taxon>Lemuriformes</taxon>
        <taxon>Lemuridae</taxon>
        <taxon>Prolemur</taxon>
    </lineage>
</organism>
<proteinExistence type="predicted"/>
<name>A0A8C8ZT85_PROSS</name>
<dbReference type="Proteomes" id="UP000694414">
    <property type="component" value="Unplaced"/>
</dbReference>
<evidence type="ECO:0000256" key="1">
    <source>
        <dbReference type="SAM" id="MobiDB-lite"/>
    </source>
</evidence>
<accession>A0A8C8ZT85</accession>
<dbReference type="GeneTree" id="ENSGT00980000202456"/>
<feature type="region of interest" description="Disordered" evidence="1">
    <location>
        <begin position="93"/>
        <end position="148"/>
    </location>
</feature>
<evidence type="ECO:0000313" key="3">
    <source>
        <dbReference type="Proteomes" id="UP000694414"/>
    </source>
</evidence>
<keyword evidence="3" id="KW-1185">Reference proteome</keyword>
<dbReference type="AlphaFoldDB" id="A0A8C8ZT85"/>